<dbReference type="OrthoDB" id="4271696at2"/>
<evidence type="ECO:0000256" key="1">
    <source>
        <dbReference type="ARBA" id="ARBA00022450"/>
    </source>
</evidence>
<reference evidence="4 5" key="1">
    <citation type="submission" date="2016-11" db="EMBL/GenBank/DDBJ databases">
        <authorList>
            <person name="Jaros S."/>
            <person name="Januszkiewicz K."/>
            <person name="Wedrychowicz H."/>
        </authorList>
    </citation>
    <scope>NUCLEOTIDE SEQUENCE [LARGE SCALE GENOMIC DNA]</scope>
    <source>
        <strain evidence="4 5">DSM 45627</strain>
    </source>
</reference>
<proteinExistence type="predicted"/>
<dbReference type="InterPro" id="IPR009081">
    <property type="entry name" value="PP-bd_ACP"/>
</dbReference>
<dbReference type="InterPro" id="IPR020806">
    <property type="entry name" value="PKS_PP-bd"/>
</dbReference>
<sequence>MTDVREVVTATVREILPDVGVDEIRPDRHLRDLGADSVDRVEIIGAVLDRLSLDEPLSSFSDLPDIEAMVDLLERLRATA</sequence>
<accession>A0A1M5I5Q3</accession>
<evidence type="ECO:0000256" key="2">
    <source>
        <dbReference type="ARBA" id="ARBA00022553"/>
    </source>
</evidence>
<feature type="domain" description="Carrier" evidence="3">
    <location>
        <begin position="2"/>
        <end position="77"/>
    </location>
</feature>
<keyword evidence="2" id="KW-0597">Phosphoprotein</keyword>
<dbReference type="AlphaFoldDB" id="A0A1M5I5Q3"/>
<evidence type="ECO:0000313" key="5">
    <source>
        <dbReference type="Proteomes" id="UP000186132"/>
    </source>
</evidence>
<dbReference type="Proteomes" id="UP000186132">
    <property type="component" value="Unassembled WGS sequence"/>
</dbReference>
<evidence type="ECO:0000313" key="4">
    <source>
        <dbReference type="EMBL" id="SHG23668.1"/>
    </source>
</evidence>
<gene>
    <name evidence="4" type="ORF">SAMN05443575_1766</name>
</gene>
<dbReference type="GO" id="GO:0031177">
    <property type="term" value="F:phosphopantetheine binding"/>
    <property type="evidence" value="ECO:0007669"/>
    <property type="project" value="InterPro"/>
</dbReference>
<dbReference type="Pfam" id="PF00550">
    <property type="entry name" value="PP-binding"/>
    <property type="match status" value="1"/>
</dbReference>
<dbReference type="RefSeq" id="WP_073388688.1">
    <property type="nucleotide sequence ID" value="NZ_FQVU01000002.1"/>
</dbReference>
<name>A0A1M5I5Q3_9ACTN</name>
<evidence type="ECO:0000259" key="3">
    <source>
        <dbReference type="PROSITE" id="PS50075"/>
    </source>
</evidence>
<dbReference type="Gene3D" id="1.10.1200.10">
    <property type="entry name" value="ACP-like"/>
    <property type="match status" value="1"/>
</dbReference>
<dbReference type="PROSITE" id="PS50075">
    <property type="entry name" value="CARRIER"/>
    <property type="match status" value="1"/>
</dbReference>
<keyword evidence="1" id="KW-0596">Phosphopantetheine</keyword>
<dbReference type="InterPro" id="IPR036736">
    <property type="entry name" value="ACP-like_sf"/>
</dbReference>
<keyword evidence="5" id="KW-1185">Reference proteome</keyword>
<organism evidence="4 5">
    <name type="scientific">Jatrophihabitans endophyticus</name>
    <dbReference type="NCBI Taxonomy" id="1206085"/>
    <lineage>
        <taxon>Bacteria</taxon>
        <taxon>Bacillati</taxon>
        <taxon>Actinomycetota</taxon>
        <taxon>Actinomycetes</taxon>
        <taxon>Jatrophihabitantales</taxon>
        <taxon>Jatrophihabitantaceae</taxon>
        <taxon>Jatrophihabitans</taxon>
    </lineage>
</organism>
<dbReference type="SMART" id="SM00823">
    <property type="entry name" value="PKS_PP"/>
    <property type="match status" value="1"/>
</dbReference>
<dbReference type="EMBL" id="FQVU01000002">
    <property type="protein sequence ID" value="SHG23668.1"/>
    <property type="molecule type" value="Genomic_DNA"/>
</dbReference>
<protein>
    <submittedName>
        <fullName evidence="4">Polyketide biosynthesis acyl carrier protein</fullName>
    </submittedName>
</protein>
<dbReference type="STRING" id="1206085.SAMN05443575_1766"/>
<dbReference type="SUPFAM" id="SSF47336">
    <property type="entry name" value="ACP-like"/>
    <property type="match status" value="1"/>
</dbReference>